<sequence>MSFQPDFTNHTWLDSAAAQLFCLDDPDYPGCENVENRYEYRINLAANIAFLAIFGTSLLGYLGVYAWARIGTGFTVALSLGVLCEILGYAGRTMSYYNQWEDIGFYIQICCLTFGPAFMAAGIYLCLRRIVVAFGRENSRIPPEYYTRIFIPCDLIALVLQALGGALAASDDDPQIGTNIMIAGLGFQVATGAGFIIAASDFAIRAFRRYRALGSTAFDQSTDLVHMRSSLPFRGFIGALALASLCILVRSCFRVAELSEGWRGPLMGRQDFFIGFEGVLIVVACLVLNVFHPAICMRPVLVGGGGLKGFSFLRKRTAEKDLIKMSNRNGSEST</sequence>
<evidence type="ECO:0000256" key="1">
    <source>
        <dbReference type="ARBA" id="ARBA00004141"/>
    </source>
</evidence>
<evidence type="ECO:0000256" key="3">
    <source>
        <dbReference type="ARBA" id="ARBA00022989"/>
    </source>
</evidence>
<accession>A0A8K0WS47</accession>
<dbReference type="GO" id="GO:0000324">
    <property type="term" value="C:fungal-type vacuole"/>
    <property type="evidence" value="ECO:0007669"/>
    <property type="project" value="TreeGrafter"/>
</dbReference>
<evidence type="ECO:0000313" key="7">
    <source>
        <dbReference type="Proteomes" id="UP000813444"/>
    </source>
</evidence>
<dbReference type="InterPro" id="IPR007568">
    <property type="entry name" value="RTA1"/>
</dbReference>
<dbReference type="Pfam" id="PF04479">
    <property type="entry name" value="RTA1"/>
    <property type="match status" value="1"/>
</dbReference>
<dbReference type="Proteomes" id="UP000813444">
    <property type="component" value="Unassembled WGS sequence"/>
</dbReference>
<comment type="caution">
    <text evidence="6">The sequence shown here is derived from an EMBL/GenBank/DDBJ whole genome shotgun (WGS) entry which is preliminary data.</text>
</comment>
<evidence type="ECO:0000313" key="6">
    <source>
        <dbReference type="EMBL" id="KAH7321079.1"/>
    </source>
</evidence>
<feature type="transmembrane region" description="Helical" evidence="5">
    <location>
        <begin position="148"/>
        <end position="168"/>
    </location>
</feature>
<name>A0A8K0WS47_9HYPO</name>
<evidence type="ECO:0000256" key="5">
    <source>
        <dbReference type="SAM" id="Phobius"/>
    </source>
</evidence>
<comment type="subcellular location">
    <subcellularLocation>
        <location evidence="1">Membrane</location>
        <topology evidence="1">Multi-pass membrane protein</topology>
    </subcellularLocation>
</comment>
<evidence type="ECO:0000256" key="4">
    <source>
        <dbReference type="ARBA" id="ARBA00023136"/>
    </source>
</evidence>
<keyword evidence="4 5" id="KW-0472">Membrane</keyword>
<feature type="transmembrane region" description="Helical" evidence="5">
    <location>
        <begin position="44"/>
        <end position="67"/>
    </location>
</feature>
<dbReference type="PANTHER" id="PTHR31465:SF7">
    <property type="entry name" value="SPHINGOID LONG-CHAIN BASE TRANSPORTER RSB1"/>
    <property type="match status" value="1"/>
</dbReference>
<feature type="transmembrane region" description="Helical" evidence="5">
    <location>
        <begin position="272"/>
        <end position="291"/>
    </location>
</feature>
<gene>
    <name evidence="6" type="ORF">B0I35DRAFT_477598</name>
</gene>
<dbReference type="AlphaFoldDB" id="A0A8K0WS47"/>
<feature type="transmembrane region" description="Helical" evidence="5">
    <location>
        <begin position="74"/>
        <end position="91"/>
    </location>
</feature>
<dbReference type="EMBL" id="JAGPNK010000005">
    <property type="protein sequence ID" value="KAH7321079.1"/>
    <property type="molecule type" value="Genomic_DNA"/>
</dbReference>
<keyword evidence="7" id="KW-1185">Reference proteome</keyword>
<protein>
    <submittedName>
        <fullName evidence="6">RTA1 like protein family</fullName>
    </submittedName>
</protein>
<dbReference type="PANTHER" id="PTHR31465">
    <property type="entry name" value="PROTEIN RTA1-RELATED"/>
    <property type="match status" value="1"/>
</dbReference>
<keyword evidence="3 5" id="KW-1133">Transmembrane helix</keyword>
<dbReference type="OrthoDB" id="4521223at2759"/>
<dbReference type="GO" id="GO:0005886">
    <property type="term" value="C:plasma membrane"/>
    <property type="evidence" value="ECO:0007669"/>
    <property type="project" value="TreeGrafter"/>
</dbReference>
<keyword evidence="2 5" id="KW-0812">Transmembrane</keyword>
<feature type="transmembrane region" description="Helical" evidence="5">
    <location>
        <begin position="180"/>
        <end position="204"/>
    </location>
</feature>
<organism evidence="6 7">
    <name type="scientific">Stachybotrys elegans</name>
    <dbReference type="NCBI Taxonomy" id="80388"/>
    <lineage>
        <taxon>Eukaryota</taxon>
        <taxon>Fungi</taxon>
        <taxon>Dikarya</taxon>
        <taxon>Ascomycota</taxon>
        <taxon>Pezizomycotina</taxon>
        <taxon>Sordariomycetes</taxon>
        <taxon>Hypocreomycetidae</taxon>
        <taxon>Hypocreales</taxon>
        <taxon>Stachybotryaceae</taxon>
        <taxon>Stachybotrys</taxon>
    </lineage>
</organism>
<feature type="transmembrane region" description="Helical" evidence="5">
    <location>
        <begin position="236"/>
        <end position="256"/>
    </location>
</feature>
<feature type="transmembrane region" description="Helical" evidence="5">
    <location>
        <begin position="103"/>
        <end position="127"/>
    </location>
</feature>
<reference evidence="6" key="1">
    <citation type="journal article" date="2021" name="Nat. Commun.">
        <title>Genetic determinants of endophytism in the Arabidopsis root mycobiome.</title>
        <authorList>
            <person name="Mesny F."/>
            <person name="Miyauchi S."/>
            <person name="Thiergart T."/>
            <person name="Pickel B."/>
            <person name="Atanasova L."/>
            <person name="Karlsson M."/>
            <person name="Huettel B."/>
            <person name="Barry K.W."/>
            <person name="Haridas S."/>
            <person name="Chen C."/>
            <person name="Bauer D."/>
            <person name="Andreopoulos W."/>
            <person name="Pangilinan J."/>
            <person name="LaButti K."/>
            <person name="Riley R."/>
            <person name="Lipzen A."/>
            <person name="Clum A."/>
            <person name="Drula E."/>
            <person name="Henrissat B."/>
            <person name="Kohler A."/>
            <person name="Grigoriev I.V."/>
            <person name="Martin F.M."/>
            <person name="Hacquard S."/>
        </authorList>
    </citation>
    <scope>NUCLEOTIDE SEQUENCE</scope>
    <source>
        <strain evidence="6">MPI-CAGE-CH-0235</strain>
    </source>
</reference>
<proteinExistence type="predicted"/>
<evidence type="ECO:0000256" key="2">
    <source>
        <dbReference type="ARBA" id="ARBA00022692"/>
    </source>
</evidence>